<feature type="domain" description="HTH tetR-type" evidence="5">
    <location>
        <begin position="18"/>
        <end position="77"/>
    </location>
</feature>
<dbReference type="RefSeq" id="WP_090063028.1">
    <property type="nucleotide sequence ID" value="NZ_FOFT01000001.1"/>
</dbReference>
<dbReference type="GO" id="GO:0000976">
    <property type="term" value="F:transcription cis-regulatory region binding"/>
    <property type="evidence" value="ECO:0007669"/>
    <property type="project" value="TreeGrafter"/>
</dbReference>
<sequence length="203" mass="21235">MSDVPGAGGPPPRRADARRNAGNVLEAAAAVFVTSGVDAPIREIAARAGVGTATIYRHYPTRADLIVAVYRSQVQSLSEAGPALLATEPGPHRALAKWIDQFVDFVITKQGLASVLQSGESCYDPLHDYFLEHLVPVCTRLLQAAAEAGEIAPGQDPYELMRGVGGICAGAPAGKGTRYDVRHLVRLLVNGLRSVPAGVSAGS</sequence>
<dbReference type="InterPro" id="IPR036271">
    <property type="entry name" value="Tet_transcr_reg_TetR-rel_C_sf"/>
</dbReference>
<keyword evidence="7" id="KW-1185">Reference proteome</keyword>
<name>A0A1H9BZF5_9PSEU</name>
<dbReference type="PANTHER" id="PTHR30055">
    <property type="entry name" value="HTH-TYPE TRANSCRIPTIONAL REGULATOR RUTR"/>
    <property type="match status" value="1"/>
</dbReference>
<evidence type="ECO:0000259" key="5">
    <source>
        <dbReference type="PROSITE" id="PS50977"/>
    </source>
</evidence>
<dbReference type="SUPFAM" id="SSF48498">
    <property type="entry name" value="Tetracyclin repressor-like, C-terminal domain"/>
    <property type="match status" value="1"/>
</dbReference>
<evidence type="ECO:0000256" key="3">
    <source>
        <dbReference type="ARBA" id="ARBA00023163"/>
    </source>
</evidence>
<evidence type="ECO:0000313" key="7">
    <source>
        <dbReference type="Proteomes" id="UP000199028"/>
    </source>
</evidence>
<feature type="DNA-binding region" description="H-T-H motif" evidence="4">
    <location>
        <begin position="40"/>
        <end position="59"/>
    </location>
</feature>
<evidence type="ECO:0000256" key="1">
    <source>
        <dbReference type="ARBA" id="ARBA00023015"/>
    </source>
</evidence>
<protein>
    <submittedName>
        <fullName evidence="6">Transcriptional regulator, TetR family</fullName>
    </submittedName>
</protein>
<proteinExistence type="predicted"/>
<reference evidence="7" key="1">
    <citation type="submission" date="2016-10" db="EMBL/GenBank/DDBJ databases">
        <authorList>
            <person name="Varghese N."/>
            <person name="Submissions S."/>
        </authorList>
    </citation>
    <scope>NUCLEOTIDE SEQUENCE [LARGE SCALE GENOMIC DNA]</scope>
    <source>
        <strain evidence="7">CGMCC 4.578</strain>
    </source>
</reference>
<dbReference type="OrthoDB" id="3192968at2"/>
<dbReference type="GO" id="GO:0003700">
    <property type="term" value="F:DNA-binding transcription factor activity"/>
    <property type="evidence" value="ECO:0007669"/>
    <property type="project" value="TreeGrafter"/>
</dbReference>
<dbReference type="PRINTS" id="PR00455">
    <property type="entry name" value="HTHTETR"/>
</dbReference>
<evidence type="ECO:0000256" key="4">
    <source>
        <dbReference type="PROSITE-ProRule" id="PRU00335"/>
    </source>
</evidence>
<dbReference type="Pfam" id="PF00440">
    <property type="entry name" value="TetR_N"/>
    <property type="match status" value="1"/>
</dbReference>
<dbReference type="Proteomes" id="UP000199028">
    <property type="component" value="Unassembled WGS sequence"/>
</dbReference>
<organism evidence="6 7">
    <name type="scientific">Lentzea flaviverrucosa</name>
    <dbReference type="NCBI Taxonomy" id="200379"/>
    <lineage>
        <taxon>Bacteria</taxon>
        <taxon>Bacillati</taxon>
        <taxon>Actinomycetota</taxon>
        <taxon>Actinomycetes</taxon>
        <taxon>Pseudonocardiales</taxon>
        <taxon>Pseudonocardiaceae</taxon>
        <taxon>Lentzea</taxon>
    </lineage>
</organism>
<dbReference type="PANTHER" id="PTHR30055:SF234">
    <property type="entry name" value="HTH-TYPE TRANSCRIPTIONAL REGULATOR BETI"/>
    <property type="match status" value="1"/>
</dbReference>
<evidence type="ECO:0000313" key="6">
    <source>
        <dbReference type="EMBL" id="SEP94147.1"/>
    </source>
</evidence>
<dbReference type="PROSITE" id="PS50977">
    <property type="entry name" value="HTH_TETR_2"/>
    <property type="match status" value="1"/>
</dbReference>
<keyword evidence="2 4" id="KW-0238">DNA-binding</keyword>
<dbReference type="SUPFAM" id="SSF46689">
    <property type="entry name" value="Homeodomain-like"/>
    <property type="match status" value="1"/>
</dbReference>
<dbReference type="InterPro" id="IPR001647">
    <property type="entry name" value="HTH_TetR"/>
</dbReference>
<dbReference type="AlphaFoldDB" id="A0A1H9BZF5"/>
<dbReference type="InterPro" id="IPR050109">
    <property type="entry name" value="HTH-type_TetR-like_transc_reg"/>
</dbReference>
<dbReference type="InterPro" id="IPR009057">
    <property type="entry name" value="Homeodomain-like_sf"/>
</dbReference>
<gene>
    <name evidence="6" type="ORF">SAMN05216195_101637</name>
</gene>
<dbReference type="Pfam" id="PF21597">
    <property type="entry name" value="TetR_C_43"/>
    <property type="match status" value="1"/>
</dbReference>
<dbReference type="Gene3D" id="1.10.357.10">
    <property type="entry name" value="Tetracycline Repressor, domain 2"/>
    <property type="match status" value="1"/>
</dbReference>
<evidence type="ECO:0000256" key="2">
    <source>
        <dbReference type="ARBA" id="ARBA00023125"/>
    </source>
</evidence>
<dbReference type="InterPro" id="IPR049445">
    <property type="entry name" value="TetR_SbtR-like_C"/>
</dbReference>
<keyword evidence="3" id="KW-0804">Transcription</keyword>
<keyword evidence="1" id="KW-0805">Transcription regulation</keyword>
<dbReference type="EMBL" id="FOFT01000001">
    <property type="protein sequence ID" value="SEP94147.1"/>
    <property type="molecule type" value="Genomic_DNA"/>
</dbReference>
<accession>A0A1H9BZF5</accession>